<evidence type="ECO:0000256" key="3">
    <source>
        <dbReference type="ARBA" id="ARBA00022574"/>
    </source>
</evidence>
<dbReference type="PANTHER" id="PTHR46853:SF1">
    <property type="entry name" value="METHYLOSOME PROTEIN 50"/>
    <property type="match status" value="1"/>
</dbReference>
<dbReference type="Pfam" id="PF00400">
    <property type="entry name" value="WD40"/>
    <property type="match status" value="4"/>
</dbReference>
<dbReference type="InterPro" id="IPR052139">
    <property type="entry name" value="Methylosome_Comp_WDR77"/>
</dbReference>
<dbReference type="InterPro" id="IPR001680">
    <property type="entry name" value="WD40_rpt"/>
</dbReference>
<accession>A0ABM1E3V1</accession>
<gene>
    <name evidence="7" type="primary">LOC106808606</name>
</gene>
<evidence type="ECO:0000256" key="1">
    <source>
        <dbReference type="ARBA" id="ARBA00004496"/>
    </source>
</evidence>
<evidence type="ECO:0000313" key="6">
    <source>
        <dbReference type="Proteomes" id="UP000695022"/>
    </source>
</evidence>
<comment type="subcellular location">
    <subcellularLocation>
        <location evidence="1">Cytoplasm</location>
    </subcellularLocation>
</comment>
<dbReference type="InterPro" id="IPR019775">
    <property type="entry name" value="WD40_repeat_CS"/>
</dbReference>
<dbReference type="SMART" id="SM00320">
    <property type="entry name" value="WD40"/>
    <property type="match status" value="5"/>
</dbReference>
<dbReference type="Proteomes" id="UP000695022">
    <property type="component" value="Unplaced"/>
</dbReference>
<reference evidence="7" key="1">
    <citation type="submission" date="2025-08" db="UniProtKB">
        <authorList>
            <consortium name="RefSeq"/>
        </authorList>
    </citation>
    <scope>IDENTIFICATION</scope>
</reference>
<evidence type="ECO:0000313" key="7">
    <source>
        <dbReference type="RefSeq" id="XP_014666872.1"/>
    </source>
</evidence>
<evidence type="ECO:0000256" key="5">
    <source>
        <dbReference type="PROSITE-ProRule" id="PRU00221"/>
    </source>
</evidence>
<name>A0ABM1E3V1_PRICU</name>
<keyword evidence="4" id="KW-0677">Repeat</keyword>
<protein>
    <submittedName>
        <fullName evidence="7">Methylosome protein 50-like</fullName>
    </submittedName>
</protein>
<feature type="repeat" description="WD" evidence="5">
    <location>
        <begin position="102"/>
        <end position="144"/>
    </location>
</feature>
<dbReference type="RefSeq" id="XP_014666872.1">
    <property type="nucleotide sequence ID" value="XM_014811386.1"/>
</dbReference>
<dbReference type="SUPFAM" id="SSF50978">
    <property type="entry name" value="WD40 repeat-like"/>
    <property type="match status" value="1"/>
</dbReference>
<evidence type="ECO:0000256" key="4">
    <source>
        <dbReference type="ARBA" id="ARBA00022737"/>
    </source>
</evidence>
<dbReference type="PROSITE" id="PS50082">
    <property type="entry name" value="WD_REPEATS_2"/>
    <property type="match status" value="2"/>
</dbReference>
<keyword evidence="2" id="KW-0963">Cytoplasm</keyword>
<keyword evidence="6" id="KW-1185">Reference proteome</keyword>
<organism evidence="6 7">
    <name type="scientific">Priapulus caudatus</name>
    <name type="common">Priapulid worm</name>
    <dbReference type="NCBI Taxonomy" id="37621"/>
    <lineage>
        <taxon>Eukaryota</taxon>
        <taxon>Metazoa</taxon>
        <taxon>Ecdysozoa</taxon>
        <taxon>Scalidophora</taxon>
        <taxon>Priapulida</taxon>
        <taxon>Priapulimorpha</taxon>
        <taxon>Priapulimorphida</taxon>
        <taxon>Priapulidae</taxon>
        <taxon>Priapulus</taxon>
    </lineage>
</organism>
<feature type="repeat" description="WD" evidence="5">
    <location>
        <begin position="145"/>
        <end position="187"/>
    </location>
</feature>
<evidence type="ECO:0000256" key="2">
    <source>
        <dbReference type="ARBA" id="ARBA00022490"/>
    </source>
</evidence>
<dbReference type="PANTHER" id="PTHR46853">
    <property type="entry name" value="METHYLOSOME PROTEIN 50"/>
    <property type="match status" value="1"/>
</dbReference>
<dbReference type="InterPro" id="IPR036322">
    <property type="entry name" value="WD40_repeat_dom_sf"/>
</dbReference>
<dbReference type="Gene3D" id="2.130.10.10">
    <property type="entry name" value="YVTN repeat-like/Quinoprotein amine dehydrogenase"/>
    <property type="match status" value="1"/>
</dbReference>
<sequence length="353" mass="38473">MANVPAQMDPHLQGLSYSNEGYLFLCASDLIGRYWSGTLCLFRDGCAAPDITQCLTGCQTEGGLNDVRWITNHKAAVASDSGGLEVWEVNEARDEMRQISYNYAHDDAANSLDLTCDSHAKAVTAGSDGRVFLWDLETNTHIQGYRGHTDIIWNAACHSVESNSFVSCSKDGSVLTWDLRQATPASVLKVLSPKPSCVAWQPGGINICVGTETGGLLLLDGRQGAVLMQSQPHSRFIHQLAFCPNDSTLVASVSNDCSVIVTKISTTIQAIYANKEHMDFVRGLCWQPDSTNMLTTCGWDTKVLAHTLPSHDESSTPIVMELGSKSPILKDQFSNCHESREQLTDTKGKTIID</sequence>
<dbReference type="InterPro" id="IPR015943">
    <property type="entry name" value="WD40/YVTN_repeat-like_dom_sf"/>
</dbReference>
<dbReference type="PROSITE" id="PS00678">
    <property type="entry name" value="WD_REPEATS_1"/>
    <property type="match status" value="1"/>
</dbReference>
<dbReference type="GeneID" id="106808606"/>
<keyword evidence="3 5" id="KW-0853">WD repeat</keyword>
<proteinExistence type="predicted"/>